<dbReference type="InterPro" id="IPR049826">
    <property type="entry name" value="Ig-like_ice"/>
</dbReference>
<evidence type="ECO:0000313" key="6">
    <source>
        <dbReference type="Proteomes" id="UP000275331"/>
    </source>
</evidence>
<dbReference type="NCBIfam" id="NF033677">
    <property type="entry name" value="biofilm_BapA_N"/>
    <property type="match status" value="1"/>
</dbReference>
<dbReference type="NCBIfam" id="NF012196">
    <property type="entry name" value="Ig_like_ice"/>
    <property type="match status" value="3"/>
</dbReference>
<dbReference type="Pfam" id="PF12245">
    <property type="entry name" value="Big_3_2"/>
    <property type="match status" value="1"/>
</dbReference>
<name>A0A3R9G4F6_9ENTR</name>
<dbReference type="RefSeq" id="WP_125294826.1">
    <property type="nucleotide sequence ID" value="NZ_RHWZ01000013.1"/>
</dbReference>
<dbReference type="Pfam" id="PF22783">
    <property type="entry name" value="BapA_N"/>
    <property type="match status" value="1"/>
</dbReference>
<gene>
    <name evidence="5" type="ORF">EGT71_19220</name>
</gene>
<dbReference type="InterPro" id="IPR044016">
    <property type="entry name" value="Big_13"/>
</dbReference>
<organism evidence="5 6">
    <name type="scientific">Atlantibacter subterraneus</name>
    <dbReference type="NCBI Taxonomy" id="255519"/>
    <lineage>
        <taxon>Bacteria</taxon>
        <taxon>Pseudomonadati</taxon>
        <taxon>Pseudomonadota</taxon>
        <taxon>Gammaproteobacteria</taxon>
        <taxon>Enterobacterales</taxon>
        <taxon>Enterobacteriaceae</taxon>
        <taxon>Atlantibacter</taxon>
    </lineage>
</organism>
<dbReference type="EMBL" id="RHXB01000015">
    <property type="protein sequence ID" value="RSE22917.1"/>
    <property type="molecule type" value="Genomic_DNA"/>
</dbReference>
<dbReference type="Pfam" id="PF19077">
    <property type="entry name" value="Big_13"/>
    <property type="match status" value="5"/>
</dbReference>
<evidence type="ECO:0000259" key="4">
    <source>
        <dbReference type="Pfam" id="PF22783"/>
    </source>
</evidence>
<proteinExistence type="predicted"/>
<feature type="domain" description="Bacterial Ig-like" evidence="3">
    <location>
        <begin position="1278"/>
        <end position="1350"/>
    </location>
</feature>
<dbReference type="InterPro" id="IPR013783">
    <property type="entry name" value="Ig-like_fold"/>
</dbReference>
<feature type="compositionally biased region" description="Gly residues" evidence="1">
    <location>
        <begin position="157"/>
        <end position="235"/>
    </location>
</feature>
<dbReference type="OrthoDB" id="8481600at2"/>
<dbReference type="Gene3D" id="2.60.40.10">
    <property type="entry name" value="Immunoglobulins"/>
    <property type="match status" value="35"/>
</dbReference>
<accession>A0A3R9G4F6</accession>
<feature type="region of interest" description="Disordered" evidence="1">
    <location>
        <begin position="157"/>
        <end position="243"/>
    </location>
</feature>
<feature type="domain" description="Biofilm-associated protein BapA-like prefix-like" evidence="4">
    <location>
        <begin position="11"/>
        <end position="97"/>
    </location>
</feature>
<evidence type="ECO:0000313" key="5">
    <source>
        <dbReference type="EMBL" id="RSE22917.1"/>
    </source>
</evidence>
<dbReference type="InterPro" id="IPR048051">
    <property type="entry name" value="BapA-like_prefix-like"/>
</dbReference>
<feature type="domain" description="Ig-like" evidence="2">
    <location>
        <begin position="378"/>
        <end position="439"/>
    </location>
</feature>
<feature type="domain" description="Bacterial Ig-like" evidence="3">
    <location>
        <begin position="2086"/>
        <end position="2156"/>
    </location>
</feature>
<evidence type="ECO:0000256" key="1">
    <source>
        <dbReference type="SAM" id="MobiDB-lite"/>
    </source>
</evidence>
<evidence type="ECO:0000259" key="3">
    <source>
        <dbReference type="Pfam" id="PF19077"/>
    </source>
</evidence>
<comment type="caution">
    <text evidence="5">The sequence shown here is derived from an EMBL/GenBank/DDBJ whole genome shotgun (WGS) entry which is preliminary data.</text>
</comment>
<sequence length="4102" mass="416492">MALENNRSESVDILNRKTGDLVTQYSGPGDRVVNITQSSVVRINASPESVNYYQRQGDDLIVHMRDGSTVRYQNFFHLDAEGLHSELIFEDQYGTHHAVFPFATEAGPAAAEAVVPVMADTSLGTLIGGEDLSTAAILGGLAAVGGIAGVAIAASGGGGGGGGSDNDNGNGGGNGNGDGDGGTGGGDGTNPGGGDDGTNPGGGDDGTNPGGGDGTNPGGGDDGTNPGGGDNGTNPGGETPAPSTLIVAPLAEDNVINLIESTTDQILSGSTDASNAGRTITVTLGINSWNAVIAADGSWTVIIPGGVLQALPQGEINLNVSFVDSNGNTVAENIALTVDTIPPELELAEFSPGNVLDQAQIDSGKLISGFSSPEDAGQTVTITLGDNQFQAIIAEDGSWSALIPSEILQTLQEEQVYTLEISVTDLAGNTATAEQSFIVNTTDPIIQLDPFTGDNQINGAEIALNQILTGWTANIEPGQLVAVTLGAHTYFTRVAGDGSFQVTVPAGDLQALAPPVETIIVQCQNNDGTLLAQATETLVIDLSQDAIAIAILSTDDYLNAAESTQPLEVRGVTTVTGPGVAVTVNFNGKDYAALVDGAGNWSAVIPPEDLALLPDGVTPVTATVTYGIESASDARDLNVAVNYLPKPTLETPFGDGFLNAQEITTNQTLSGSTGITGTGQQVTVQLGDKSYIAIVDVDGRWSLEVPAADLQSLREGTVSLNVNAIDAAGNSATLAGNAIVDVTPPILSLLPFSGDGKLSAAELSAAQTLSGITTPEQNGREVVVDINNQRFTTTVNSDGTWSVALPAGSLSSLIAGNTNYTVTLTDSAGNSQQAIGTVAVKTAQPLLSVDPFTANNALSAAEVKTDQWLTGSTDNVEAGSKIVVVLGNQEFTTQVDADGNWRIQMTAADLQKLADGTNTLQVSVTDAFGQSASQQHSFVVDKSLSAVAISIIADDDYLNQAESTEDLVVRGTSAGLPAGTPIEVSFGGTLFNTTIAPDGSWSITVGAEVLADLSDGELTITATATSPDNIPVSDTHQLNVVVENLPLPTLDAPFGDGILNLAERGQSHEITGSTGITGGGQQVEITLNGNTYRGQVAADGTWSVSLPAGALTGLTDAASPVALVVTVTDAAGNVVPINESFTVDVTPPTVTVLPFTGDDILNVAEAGVQQTLSGFAPGAEGGQPVTIVINGVTYQTITGSLGGWELPIPAQDLQALPSGPIAVTVTATDSAGNATTITHLITVDTDPQQQPRVVIDPVTTNNILDAGEVLADVTITGYTLNVEAGREVTVTINAGSWTGFVDAAGRWSVAVPQAAIGALADGEQTLTVTVTDAAGNAASADRIFTVNLDTSSLTLDPITGDNILGVADLADGFTITGNSVNLTEGTVLTVTLNGKQYPATVTAGGTWSALVPQADAAALADGTATLTVSGIDADGNPISTAHSFNVLTHQTPEPTLNTPFTDGIVSGSELSGGALSGTTGVNGAGQIVTVTLGTATLTATVDANGNWSVAVPGTALADLAEGPNALVVTATDAAGNSNTLESSLQVDTTPPTLIIAPIAGDNIVNIAEAKQEIVISGTAGPFDPERAQYVIVDLNGQKYSALIQEGNIWSATIPANALSNLPDGPVTVTVTASDAVGNSTTETATLTLNTDPLSAPTLTLDPVSGDDYINATEAQDLVTLSGTTTFVETGREVVLTLNGVEYRAPVLADGSWTVDVLATDLALVADGPQVITATVTDTAGNPASTTRTVNFIASPDNQPSLTVDVVAGDDVINAQEQDLPLIVTGGSRNLPQGTLVNITLGDGNYTATIGPDGKWQATIQPADLQALADQGYNLVVTALDPALNEATISYPITVDTSGPDVIINETGFYLDGRLNLAEAGADQLLTGTTAAGSTVSLTLNGNTITTQAGIDGSWQLTLPSQDLKALDQGPNALEVVVTDPQGNETREPLPLDVGTVLPTLTLNAVFDDNLVNIDEADAGGEITGTATGLADGTEVAIYLGETQLGTGIVTGGVWTVTIDTGEFNNFASGQYVLTAEAVDAYGNPASTSANIELLLTELQATLPDELFTDGYLNQAEASVGQTLTGTTGISGSGQSVVVNIEGLAPIAGTVDDQGNWTVQLPADLLQNLVDGAYDVTVTVTDKAGNTNTSPVETFEVRTDALPVPTLTPPFTDGTLNSDEADAGGALGGTTGLAAEDIAQVTVSINNGPAQIATVNPDGSWTLPLTPEQLNALPDGTLPVTVVVTDVAGNTSPGNSSFGVVINTVPVATFMTPFGDGVLNYAETQTPQVIRGSTGVTGAGQTVTLTFNGEDYVGTVNERGEWSVTLPTSAFAGLATGTTPTMTVEVTDAALNSDTADLTYQVQTALPTPAITNLFGDDDFLNIAEAAGPLTLTGTTGVTGPNQYVTVTIDVDGARYVATVTPEGTWSVPLPAGALQSLENGPHTITVIAQDQYGNQTPLDVPFTAALTPPTVTINTPIFTDGYVNVAESDGTTQLSGALTTGVPEDTTVIVTIGGVPFTADVSSNTWTLNLGPNSLDGVPNGPQSVVVTITDGADNTGSTTVPVNIAIVPPTITVALPFEDGALSFAESQQIQTISGTTTNVEAGQTVTVTLGNQQYTTTVQPGGGWSLQLTPQQMALLTQGDTTITAAVSDRAQNTATSEPIDVAINTQPPEYSVTINPPGTDGYLNASELSGETVAISGRTTGFAAGQEVTITVNGVEVGNAVIDANGDWTLDVPSAVFAAQTDYTVIGTTVAEPVTTGNTSVIVDTTPPTVTINAISGDDVISASESNQPLIITGTAVGEQGRTVTVTLNGQTLYSTVDSAGNWSVTLTPAQVAALPNGTLDVTASMTDVAGNPDSEVRPITVDKDAPLLVVDTLGVPALLTTATAIPGVLLGGQGDPGETVTVRVGPLIAEALVGPDGRWTINSTDLDLTTLFDGAQVISITSTDAAGNTSTNNVALNVALNRGLGVLVEDLIGGDGILNVAESLLTQTLTGTITGDYRGATVEATLIGTDITLPVVAVGPDGRFAIDFPPELWSQILTDTVSLQLNVTDANGNTTNEIIDVRLALSDLPVIGDVIAAGDNIINVLDSTTDQLVTGTLSTVENVAGVAVTLAGNTYQAVLNGTQWAVTLPQAVLAALPDGTAALQVAVSDTFGNVVSDTISLTVALRNLPTLALDPLFGDGTLSIPDLLSGLVSGTATGLAGQTLNISIGNAPLLTTTVGADGRWSVALTPEVRDILQTVGSGTVPVSITATDQNGNVADVENTLRLDLLQPVLNTLTTFGDGLLNAVDALATQTITGVVGNAPAGSSVSVDIGGRTFAGVVASNGAFTINVGPAQLALLSDGVFTPTVTITTPNGNTSQVPGTSPITIGLTNLPTVVVDTVFGDGLLNALETGVAQTISGTVGNLASGTVLVRIGNAAPLEATINNGVWSVQVQPDVLRLLPDGALNVTATVQDAAGNVATGNKLLNSIINAVPTLTVNTPFGDGSLSLTDLLTNQILSGSSTNLAAGTQVTVNVGPLALRTTIAADGSWQLSLPGSVLQGLQDGSQLISVTAQDAVGNLAQGTQNLLVSIAALPSIILDPLFGDGGLNATDILSAKVITGSSSNAIGAQVNLTLGSKTYQTTVGADGRWSIPVSQTDLGQLLDGTLTVNASLTNAAGNSANTSGLLNVVTSLLPTISLTSLFGNDNYLNVSEASSGQILSGRITGSGSGASVVVTLGNTPYNATVNPDGTWSLALSSNVLSGLANGALKVGVAVTDSVGNVNRTSTDVTVKLTTPELTFNALQSLNLLTLLSKGLTLNGGSRNLGPGAVVHLSLLNNTVTTTAITDANGNWSANLGLGLNILQLLSLSSVLTIYSTDVAGNTGYLNVGLGGNIISTEPPAGFTVTQADAETFSLLAATAEVQQEPAAAQEQQTATPIQDDAARFAEPQTTTESELSSFTIGGVSIDLADGTYQSGETLQGSEGNDTIHLSTLGFSSIDAGAGTDTLMLDGINMTLDLTALTGKLHNIEIFDLGQSGTNAITLDLNEALTITDKPEDDLLIKGSNGDQVNLVKGQGDIWQVSGQREVDGVQFDVYHNSSQTNTLGDVLVQHGLHVNVV</sequence>
<dbReference type="InterPro" id="IPR022038">
    <property type="entry name" value="Ig-like_bact"/>
</dbReference>
<reference evidence="5 6" key="1">
    <citation type="submission" date="2018-10" db="EMBL/GenBank/DDBJ databases">
        <title>Transmission dynamics of multidrug resistant bacteria on intensive care unit surfaces.</title>
        <authorList>
            <person name="D'Souza A.W."/>
            <person name="Potter R.F."/>
            <person name="Wallace M."/>
            <person name="Shupe A."/>
            <person name="Patel S."/>
            <person name="Sun S."/>
            <person name="Gul D."/>
            <person name="Kwon J.H."/>
            <person name="Andleeb S."/>
            <person name="Burnham C.-A.D."/>
            <person name="Dantas G."/>
        </authorList>
    </citation>
    <scope>NUCLEOTIDE SEQUENCE [LARGE SCALE GENOMIC DNA]</scope>
    <source>
        <strain evidence="5 6">AS_373</strain>
    </source>
</reference>
<dbReference type="NCBIfam" id="NF033510">
    <property type="entry name" value="Ca_tandemer"/>
    <property type="match status" value="36"/>
</dbReference>
<dbReference type="Proteomes" id="UP000275331">
    <property type="component" value="Unassembled WGS sequence"/>
</dbReference>
<feature type="domain" description="Bacterial Ig-like" evidence="3">
    <location>
        <begin position="2194"/>
        <end position="2261"/>
    </location>
</feature>
<evidence type="ECO:0000259" key="2">
    <source>
        <dbReference type="Pfam" id="PF12245"/>
    </source>
</evidence>
<protein>
    <submittedName>
        <fullName evidence="5">Ig-like domain-containing protein</fullName>
    </submittedName>
</protein>
<feature type="domain" description="Bacterial Ig-like" evidence="3">
    <location>
        <begin position="1481"/>
        <end position="1548"/>
    </location>
</feature>
<feature type="domain" description="Bacterial Ig-like" evidence="3">
    <location>
        <begin position="880"/>
        <end position="941"/>
    </location>
</feature>